<organism evidence="1 2">
    <name type="scientific">Desulfosarcina widdelii</name>
    <dbReference type="NCBI Taxonomy" id="947919"/>
    <lineage>
        <taxon>Bacteria</taxon>
        <taxon>Pseudomonadati</taxon>
        <taxon>Thermodesulfobacteriota</taxon>
        <taxon>Desulfobacteria</taxon>
        <taxon>Desulfobacterales</taxon>
        <taxon>Desulfosarcinaceae</taxon>
        <taxon>Desulfosarcina</taxon>
    </lineage>
</organism>
<reference evidence="1 2" key="1">
    <citation type="submission" date="2019-11" db="EMBL/GenBank/DDBJ databases">
        <title>Comparative genomics of hydrocarbon-degrading Desulfosarcina strains.</title>
        <authorList>
            <person name="Watanabe M."/>
            <person name="Kojima H."/>
            <person name="Fukui M."/>
        </authorList>
    </citation>
    <scope>NUCLEOTIDE SEQUENCE [LARGE SCALE GENOMIC DNA]</scope>
    <source>
        <strain evidence="1 2">PP31</strain>
    </source>
</reference>
<dbReference type="EMBL" id="AP021875">
    <property type="protein sequence ID" value="BBO76673.1"/>
    <property type="molecule type" value="Genomic_DNA"/>
</dbReference>
<gene>
    <name evidence="1" type="ORF">DSCW_40900</name>
</gene>
<protein>
    <submittedName>
        <fullName evidence="1">Uncharacterized protein</fullName>
    </submittedName>
</protein>
<dbReference type="Proteomes" id="UP000427769">
    <property type="component" value="Chromosome"/>
</dbReference>
<proteinExistence type="predicted"/>
<keyword evidence="2" id="KW-1185">Reference proteome</keyword>
<name>A0A5K7ZA23_9BACT</name>
<sequence length="59" mass="6650">MDGQPLNTFGKPLFSGFKVVFDMGFAVQHGSFSFLDKKWRTRQIGIRVSCFSRFSDIGG</sequence>
<dbReference type="AlphaFoldDB" id="A0A5K7ZA23"/>
<dbReference type="KEGG" id="dwd:DSCW_40900"/>
<accession>A0A5K7ZA23</accession>
<evidence type="ECO:0000313" key="1">
    <source>
        <dbReference type="EMBL" id="BBO76673.1"/>
    </source>
</evidence>
<evidence type="ECO:0000313" key="2">
    <source>
        <dbReference type="Proteomes" id="UP000427769"/>
    </source>
</evidence>